<accession>A0AAV4UM08</accession>
<name>A0AAV4UM08_9ARAC</name>
<proteinExistence type="predicted"/>
<protein>
    <submittedName>
        <fullName evidence="1">Uncharacterized protein</fullName>
    </submittedName>
</protein>
<sequence length="91" mass="10828">MLLERFGVQDLRVRTMGSEFETLQVMNKRKPWCLHIDWTRRTSRLESLPSGLKQDETENAKYAYSHKLSTVVTDYQVFSRSEYFDNTFLNS</sequence>
<organism evidence="1 2">
    <name type="scientific">Caerostris darwini</name>
    <dbReference type="NCBI Taxonomy" id="1538125"/>
    <lineage>
        <taxon>Eukaryota</taxon>
        <taxon>Metazoa</taxon>
        <taxon>Ecdysozoa</taxon>
        <taxon>Arthropoda</taxon>
        <taxon>Chelicerata</taxon>
        <taxon>Arachnida</taxon>
        <taxon>Araneae</taxon>
        <taxon>Araneomorphae</taxon>
        <taxon>Entelegynae</taxon>
        <taxon>Araneoidea</taxon>
        <taxon>Araneidae</taxon>
        <taxon>Caerostris</taxon>
    </lineage>
</organism>
<dbReference type="Proteomes" id="UP001054837">
    <property type="component" value="Unassembled WGS sequence"/>
</dbReference>
<keyword evidence="2" id="KW-1185">Reference proteome</keyword>
<evidence type="ECO:0000313" key="2">
    <source>
        <dbReference type="Proteomes" id="UP001054837"/>
    </source>
</evidence>
<gene>
    <name evidence="1" type="ORF">CDAR_227371</name>
</gene>
<evidence type="ECO:0000313" key="1">
    <source>
        <dbReference type="EMBL" id="GIY58788.1"/>
    </source>
</evidence>
<dbReference type="EMBL" id="BPLQ01011543">
    <property type="protein sequence ID" value="GIY58788.1"/>
    <property type="molecule type" value="Genomic_DNA"/>
</dbReference>
<dbReference type="AlphaFoldDB" id="A0AAV4UM08"/>
<reference evidence="1 2" key="1">
    <citation type="submission" date="2021-06" db="EMBL/GenBank/DDBJ databases">
        <title>Caerostris darwini draft genome.</title>
        <authorList>
            <person name="Kono N."/>
            <person name="Arakawa K."/>
        </authorList>
    </citation>
    <scope>NUCLEOTIDE SEQUENCE [LARGE SCALE GENOMIC DNA]</scope>
</reference>
<comment type="caution">
    <text evidence="1">The sequence shown here is derived from an EMBL/GenBank/DDBJ whole genome shotgun (WGS) entry which is preliminary data.</text>
</comment>